<evidence type="ECO:0000256" key="1">
    <source>
        <dbReference type="SAM" id="SignalP"/>
    </source>
</evidence>
<organism evidence="2 3">
    <name type="scientific">Providencia stuartii (strain MRSN 2154)</name>
    <dbReference type="NCBI Taxonomy" id="1157951"/>
    <lineage>
        <taxon>Bacteria</taxon>
        <taxon>Pseudomonadati</taxon>
        <taxon>Pseudomonadota</taxon>
        <taxon>Gammaproteobacteria</taxon>
        <taxon>Enterobacterales</taxon>
        <taxon>Morganellaceae</taxon>
        <taxon>Providencia</taxon>
    </lineage>
</organism>
<dbReference type="HOGENOM" id="CLU_2035943_0_0_6"/>
<proteinExistence type="predicted"/>
<dbReference type="KEGG" id="psi:S70_17565"/>
<name>A0A140SSP6_PROSM</name>
<reference evidence="3" key="2">
    <citation type="submission" date="2012-04" db="EMBL/GenBank/DDBJ databases">
        <title>Complete genome sequence of Providencia stuartii clinical isolate MRSN 2154.</title>
        <authorList>
            <person name="Clifford R.J."/>
            <person name="Hang J."/>
            <person name="Riley M.C."/>
            <person name="Onmus-Leone F."/>
            <person name="Kuschner R.A."/>
            <person name="Lesho E.P."/>
            <person name="Waterman P.E."/>
        </authorList>
    </citation>
    <scope>NUCLEOTIDE SEQUENCE [LARGE SCALE GENOMIC DNA]</scope>
    <source>
        <strain evidence="3">MRSN 2154</strain>
    </source>
</reference>
<dbReference type="OrthoDB" id="6456255at2"/>
<dbReference type="EMBL" id="CP003488">
    <property type="protein sequence ID" value="AFH95323.1"/>
    <property type="molecule type" value="Genomic_DNA"/>
</dbReference>
<feature type="chain" id="PRO_5007305127" evidence="1">
    <location>
        <begin position="21"/>
        <end position="121"/>
    </location>
</feature>
<gene>
    <name evidence="2" type="ordered locus">S70_17565</name>
</gene>
<reference evidence="2 3" key="1">
    <citation type="journal article" date="2012" name="J. Bacteriol.">
        <title>Complete Genome Sequence of Providencia stuartii Clinical Isolate MRSN 2154.</title>
        <authorList>
            <person name="Clifford R.J."/>
            <person name="Hang J."/>
            <person name="Riley M.C."/>
            <person name="Onmus-Leone F."/>
            <person name="Kuschner R.A."/>
            <person name="Lesho E.P."/>
            <person name="Waterman P.E."/>
        </authorList>
    </citation>
    <scope>NUCLEOTIDE SEQUENCE [LARGE SCALE GENOMIC DNA]</scope>
    <source>
        <strain evidence="2 3">MRSN 2154</strain>
    </source>
</reference>
<dbReference type="GeneID" id="93519961"/>
<evidence type="ECO:0000313" key="3">
    <source>
        <dbReference type="Proteomes" id="UP000005012"/>
    </source>
</evidence>
<dbReference type="AlphaFoldDB" id="A0A140SSP6"/>
<dbReference type="RefSeq" id="WP_014657985.1">
    <property type="nucleotide sequence ID" value="NC_017731.1"/>
</dbReference>
<dbReference type="Proteomes" id="UP000005012">
    <property type="component" value="Chromosome"/>
</dbReference>
<protein>
    <submittedName>
        <fullName evidence="2">Uncharacterized protein</fullName>
    </submittedName>
</protein>
<keyword evidence="1" id="KW-0732">Signal</keyword>
<accession>A0A140SSP6</accession>
<dbReference type="PATRIC" id="fig|1157951.4.peg.3524"/>
<sequence length="121" mass="13810">MLKKGISIAMLCAICLPVQAMKEYDLKCPERGVMTVLHTNYLISTLKWGSRFIVSHPAISYNEHNVNYKIYNFLNGDSLVKKAGDHKRYYFIYKDGEKVECTKIGEAELEITKLPIVHNVG</sequence>
<feature type="signal peptide" evidence="1">
    <location>
        <begin position="1"/>
        <end position="20"/>
    </location>
</feature>
<evidence type="ECO:0000313" key="2">
    <source>
        <dbReference type="EMBL" id="AFH95323.1"/>
    </source>
</evidence>